<dbReference type="InterPro" id="IPR036915">
    <property type="entry name" value="Cyclin-like_sf"/>
</dbReference>
<dbReference type="Gene3D" id="1.10.472.10">
    <property type="entry name" value="Cyclin-like"/>
    <property type="match status" value="2"/>
</dbReference>
<dbReference type="Proteomes" id="UP000245609">
    <property type="component" value="Unassembled WGS sequence"/>
</dbReference>
<gene>
    <name evidence="5" type="ORF">BB560_006723</name>
</gene>
<dbReference type="AlphaFoldDB" id="A0A2T9Y274"/>
<proteinExistence type="inferred from homology"/>
<comment type="similarity">
    <text evidence="2">Belongs to the cyclin family.</text>
</comment>
<dbReference type="InterPro" id="IPR013763">
    <property type="entry name" value="Cyclin-like_dom"/>
</dbReference>
<dbReference type="OrthoDB" id="340962at2759"/>
<feature type="domain" description="Cyclin-like" evidence="4">
    <location>
        <begin position="83"/>
        <end position="165"/>
    </location>
</feature>
<feature type="region of interest" description="Disordered" evidence="3">
    <location>
        <begin position="304"/>
        <end position="335"/>
    </location>
</feature>
<evidence type="ECO:0000256" key="2">
    <source>
        <dbReference type="RuleBase" id="RU000383"/>
    </source>
</evidence>
<dbReference type="STRING" id="133381.A0A2T9Y274"/>
<sequence length="335" mass="39229">MHAKKLHEQKTQYKYWRFTAQDLYKKREEINSAGIEIAKQNRILDYNLRMEKGETGGQDLAAIEKIEYLTAEEERNMVGFYETKIRDYAKVFKFNKNISATAIMFLKRFYIHNTVLDYHPKQTMLTCLFLATKVENYYISIDSFTRPLKTISPEDVLQFELLVSQSLRFDFQVSNPFNSATGLFFDIQKHYEDHTTLVKVYAAVIALIEKSLFTDCGLMFMPSQIALAMWKHALENHGLNFETYLSKKFPADLLHELYSILDEIQRIVGGYHAPSISEMREIDKKLIYCKNIAKVKTSEVYKHLERKKKTEEQDSDNEVEEKSIKPLNSDADVFK</sequence>
<dbReference type="CDD" id="cd20525">
    <property type="entry name" value="CYCLIN_CCNH_rpt2"/>
    <property type="match status" value="1"/>
</dbReference>
<evidence type="ECO:0000256" key="3">
    <source>
        <dbReference type="SAM" id="MobiDB-lite"/>
    </source>
</evidence>
<keyword evidence="6" id="KW-1185">Reference proteome</keyword>
<reference evidence="5 6" key="1">
    <citation type="journal article" date="2018" name="MBio">
        <title>Comparative Genomics Reveals the Core Gene Toolbox for the Fungus-Insect Symbiosis.</title>
        <authorList>
            <person name="Wang Y."/>
            <person name="Stata M."/>
            <person name="Wang W."/>
            <person name="Stajich J.E."/>
            <person name="White M.M."/>
            <person name="Moncalvo J.M."/>
        </authorList>
    </citation>
    <scope>NUCLEOTIDE SEQUENCE [LARGE SCALE GENOMIC DNA]</scope>
    <source>
        <strain evidence="5 6">SC-DP-2</strain>
    </source>
</reference>
<organism evidence="5 6">
    <name type="scientific">Smittium megazygosporum</name>
    <dbReference type="NCBI Taxonomy" id="133381"/>
    <lineage>
        <taxon>Eukaryota</taxon>
        <taxon>Fungi</taxon>
        <taxon>Fungi incertae sedis</taxon>
        <taxon>Zoopagomycota</taxon>
        <taxon>Kickxellomycotina</taxon>
        <taxon>Harpellomycetes</taxon>
        <taxon>Harpellales</taxon>
        <taxon>Legeriomycetaceae</taxon>
        <taxon>Smittium</taxon>
    </lineage>
</organism>
<name>A0A2T9Y274_9FUNG</name>
<dbReference type="SUPFAM" id="SSF47954">
    <property type="entry name" value="Cyclin-like"/>
    <property type="match status" value="2"/>
</dbReference>
<dbReference type="Pfam" id="PF16899">
    <property type="entry name" value="Cyclin_C_2"/>
    <property type="match status" value="1"/>
</dbReference>
<dbReference type="CDD" id="cd20524">
    <property type="entry name" value="CYCLIN_CCNH_rpt1"/>
    <property type="match status" value="1"/>
</dbReference>
<dbReference type="InterPro" id="IPR043198">
    <property type="entry name" value="Cyclin/Ssn8"/>
</dbReference>
<accession>A0A2T9Y274</accession>
<dbReference type="InterPro" id="IPR031658">
    <property type="entry name" value="Cyclin_C_2"/>
</dbReference>
<dbReference type="GO" id="GO:0006357">
    <property type="term" value="P:regulation of transcription by RNA polymerase II"/>
    <property type="evidence" value="ECO:0007669"/>
    <property type="project" value="InterPro"/>
</dbReference>
<comment type="caution">
    <text evidence="5">The sequence shown here is derived from an EMBL/GenBank/DDBJ whole genome shotgun (WGS) entry which is preliminary data.</text>
</comment>
<dbReference type="GO" id="GO:0016538">
    <property type="term" value="F:cyclin-dependent protein serine/threonine kinase regulator activity"/>
    <property type="evidence" value="ECO:0007669"/>
    <property type="project" value="InterPro"/>
</dbReference>
<evidence type="ECO:0000259" key="4">
    <source>
        <dbReference type="SMART" id="SM00385"/>
    </source>
</evidence>
<dbReference type="EMBL" id="MBFS01003483">
    <property type="protein sequence ID" value="PVU86430.1"/>
    <property type="molecule type" value="Genomic_DNA"/>
</dbReference>
<dbReference type="SMART" id="SM00385">
    <property type="entry name" value="CYCLIN"/>
    <property type="match status" value="1"/>
</dbReference>
<evidence type="ECO:0000313" key="5">
    <source>
        <dbReference type="EMBL" id="PVU86430.1"/>
    </source>
</evidence>
<evidence type="ECO:0000256" key="1">
    <source>
        <dbReference type="ARBA" id="ARBA00023127"/>
    </source>
</evidence>
<dbReference type="PANTHER" id="PTHR10026">
    <property type="entry name" value="CYCLIN"/>
    <property type="match status" value="1"/>
</dbReference>
<protein>
    <recommendedName>
        <fullName evidence="4">Cyclin-like domain-containing protein</fullName>
    </recommendedName>
</protein>
<evidence type="ECO:0000313" key="6">
    <source>
        <dbReference type="Proteomes" id="UP000245609"/>
    </source>
</evidence>
<dbReference type="Pfam" id="PF00134">
    <property type="entry name" value="Cyclin_N"/>
    <property type="match status" value="1"/>
</dbReference>
<dbReference type="InterPro" id="IPR006671">
    <property type="entry name" value="Cyclin_N"/>
</dbReference>
<keyword evidence="1 2" id="KW-0195">Cyclin</keyword>